<evidence type="ECO:0000313" key="2">
    <source>
        <dbReference type="Proteomes" id="UP001519273"/>
    </source>
</evidence>
<reference evidence="1 2" key="1">
    <citation type="submission" date="2021-03" db="EMBL/GenBank/DDBJ databases">
        <title>Genomic Encyclopedia of Type Strains, Phase IV (KMG-IV): sequencing the most valuable type-strain genomes for metagenomic binning, comparative biology and taxonomic classification.</title>
        <authorList>
            <person name="Goeker M."/>
        </authorList>
    </citation>
    <scope>NUCLEOTIDE SEQUENCE [LARGE SCALE GENOMIC DNA]</scope>
    <source>
        <strain evidence="1 2">DSM 23491</strain>
    </source>
</reference>
<protein>
    <submittedName>
        <fullName evidence="1">Toxin CptA</fullName>
    </submittedName>
</protein>
<dbReference type="RefSeq" id="WP_209848973.1">
    <property type="nucleotide sequence ID" value="NZ_CBCRVE010000008.1"/>
</dbReference>
<accession>A0ABS4H3L9</accession>
<sequence>MNKINEKHQSSLPSPRKIRRACSKELYRTVKRLKVYIAPELFKQGEELYFKKVINNLLWIVENQSNRKKLADWWHTDVSSELAELWKIDRTELSQAFRDAFGG</sequence>
<name>A0ABS4H3L9_9BACL</name>
<organism evidence="1 2">
    <name type="scientific">Paenibacillus sediminis</name>
    <dbReference type="NCBI Taxonomy" id="664909"/>
    <lineage>
        <taxon>Bacteria</taxon>
        <taxon>Bacillati</taxon>
        <taxon>Bacillota</taxon>
        <taxon>Bacilli</taxon>
        <taxon>Bacillales</taxon>
        <taxon>Paenibacillaceae</taxon>
        <taxon>Paenibacillus</taxon>
    </lineage>
</organism>
<comment type="caution">
    <text evidence="1">The sequence shown here is derived from an EMBL/GenBank/DDBJ whole genome shotgun (WGS) entry which is preliminary data.</text>
</comment>
<gene>
    <name evidence="1" type="ORF">J2Z20_002007</name>
</gene>
<dbReference type="Proteomes" id="UP001519273">
    <property type="component" value="Unassembled WGS sequence"/>
</dbReference>
<proteinExistence type="predicted"/>
<evidence type="ECO:0000313" key="1">
    <source>
        <dbReference type="EMBL" id="MBP1937114.1"/>
    </source>
</evidence>
<keyword evidence="2" id="KW-1185">Reference proteome</keyword>
<dbReference type="EMBL" id="JAGGKP010000004">
    <property type="protein sequence ID" value="MBP1937114.1"/>
    <property type="molecule type" value="Genomic_DNA"/>
</dbReference>